<dbReference type="Pfam" id="PF03881">
    <property type="entry name" value="Fructosamin_kin"/>
    <property type="match status" value="1"/>
</dbReference>
<dbReference type="SUPFAM" id="SSF56112">
    <property type="entry name" value="Protein kinase-like (PK-like)"/>
    <property type="match status" value="1"/>
</dbReference>
<dbReference type="PIRSF" id="PIRSF006221">
    <property type="entry name" value="Ketosamine-3-kinase"/>
    <property type="match status" value="1"/>
</dbReference>
<protein>
    <submittedName>
        <fullName evidence="2">Phosphotransferase</fullName>
    </submittedName>
</protein>
<dbReference type="InterPro" id="IPR016477">
    <property type="entry name" value="Fructo-/Ketosamine-3-kinase"/>
</dbReference>
<dbReference type="EMBL" id="WPCU01000005">
    <property type="protein sequence ID" value="MVA76248.1"/>
    <property type="molecule type" value="Genomic_DNA"/>
</dbReference>
<name>A0A6A9UU97_9ACTN</name>
<keyword evidence="1" id="KW-0418">Kinase</keyword>
<dbReference type="Gene3D" id="1.20.1270.240">
    <property type="match status" value="1"/>
</dbReference>
<evidence type="ECO:0000256" key="1">
    <source>
        <dbReference type="PIRNR" id="PIRNR006221"/>
    </source>
</evidence>
<dbReference type="AlphaFoldDB" id="A0A6A9UU97"/>
<evidence type="ECO:0000313" key="2">
    <source>
        <dbReference type="EMBL" id="MVA76248.1"/>
    </source>
</evidence>
<dbReference type="GO" id="GO:0016301">
    <property type="term" value="F:kinase activity"/>
    <property type="evidence" value="ECO:0007669"/>
    <property type="project" value="UniProtKB-UniRule"/>
</dbReference>
<dbReference type="PANTHER" id="PTHR12149:SF8">
    <property type="entry name" value="PROTEIN-RIBULOSAMINE 3-KINASE"/>
    <property type="match status" value="1"/>
</dbReference>
<keyword evidence="1 2" id="KW-0808">Transferase</keyword>
<sequence length="262" mass="27301">MDSETWVKTVPAAEARREAAGLTWLAAAPGGARVARVLGTQDGLVLERVRAGTPTAASARAFGAALARTHAAGAEGWGSPPPGTGGDGTLGAAVLPTPRRCPERWGDFYAGYRLLPYLRQARDAGILDAAATRLLERCAGRIADGGLDHDQPALVAGSATGVARVHGDLWSGNVLWASPDGEAVLIDPAAHGGHAETDLAMLHLFGLPHLEEVVRGYREVSPPADGWRERLPLHQLHPLAVHTVLFGAGYAGQLLAAARRVG</sequence>
<dbReference type="RefSeq" id="WP_156609636.1">
    <property type="nucleotide sequence ID" value="NZ_WPCU01000005.1"/>
</dbReference>
<dbReference type="PANTHER" id="PTHR12149">
    <property type="entry name" value="FRUCTOSAMINE 3 KINASE-RELATED PROTEIN"/>
    <property type="match status" value="1"/>
</dbReference>
<dbReference type="InterPro" id="IPR011009">
    <property type="entry name" value="Kinase-like_dom_sf"/>
</dbReference>
<reference evidence="2 3" key="1">
    <citation type="submission" date="2019-12" db="EMBL/GenBank/DDBJ databases">
        <title>Auraticoccus cholistani sp. nov., an actinomycete isolated from soil of Cholistan desert.</title>
        <authorList>
            <person name="Cheema M.T."/>
        </authorList>
    </citation>
    <scope>NUCLEOTIDE SEQUENCE [LARGE SCALE GENOMIC DNA]</scope>
    <source>
        <strain evidence="2 3">F435</strain>
    </source>
</reference>
<keyword evidence="3" id="KW-1185">Reference proteome</keyword>
<proteinExistence type="inferred from homology"/>
<evidence type="ECO:0000313" key="3">
    <source>
        <dbReference type="Proteomes" id="UP000435304"/>
    </source>
</evidence>
<comment type="caution">
    <text evidence="2">The sequence shown here is derived from an EMBL/GenBank/DDBJ whole genome shotgun (WGS) entry which is preliminary data.</text>
</comment>
<gene>
    <name evidence="2" type="ORF">GC722_09450</name>
</gene>
<dbReference type="Gene3D" id="1.10.510.10">
    <property type="entry name" value="Transferase(Phosphotransferase) domain 1"/>
    <property type="match status" value="1"/>
</dbReference>
<accession>A0A6A9UU97</accession>
<dbReference type="Proteomes" id="UP000435304">
    <property type="component" value="Unassembled WGS sequence"/>
</dbReference>
<comment type="similarity">
    <text evidence="1">Belongs to the fructosamine kinase family.</text>
</comment>
<organism evidence="2 3">
    <name type="scientific">Auraticoccus cholistanensis</name>
    <dbReference type="NCBI Taxonomy" id="2656650"/>
    <lineage>
        <taxon>Bacteria</taxon>
        <taxon>Bacillati</taxon>
        <taxon>Actinomycetota</taxon>
        <taxon>Actinomycetes</taxon>
        <taxon>Propionibacteriales</taxon>
        <taxon>Propionibacteriaceae</taxon>
        <taxon>Auraticoccus</taxon>
    </lineage>
</organism>